<evidence type="ECO:0000256" key="1">
    <source>
        <dbReference type="SAM" id="SignalP"/>
    </source>
</evidence>
<dbReference type="AlphaFoldDB" id="A0A9P4WU38"/>
<evidence type="ECO:0000313" key="3">
    <source>
        <dbReference type="Proteomes" id="UP000758155"/>
    </source>
</evidence>
<dbReference type="Proteomes" id="UP000758155">
    <property type="component" value="Unassembled WGS sequence"/>
</dbReference>
<gene>
    <name evidence="2" type="ORF">E8E12_007940</name>
</gene>
<accession>A0A9P4WU38</accession>
<evidence type="ECO:0000313" key="2">
    <source>
        <dbReference type="EMBL" id="KAF3041934.1"/>
    </source>
</evidence>
<feature type="signal peptide" evidence="1">
    <location>
        <begin position="1"/>
        <end position="21"/>
    </location>
</feature>
<dbReference type="OrthoDB" id="3684436at2759"/>
<protein>
    <submittedName>
        <fullName evidence="2">Uncharacterized protein</fullName>
    </submittedName>
</protein>
<dbReference type="EMBL" id="SWKV01000018">
    <property type="protein sequence ID" value="KAF3041934.1"/>
    <property type="molecule type" value="Genomic_DNA"/>
</dbReference>
<organism evidence="2 3">
    <name type="scientific">Didymella heteroderae</name>
    <dbReference type="NCBI Taxonomy" id="1769908"/>
    <lineage>
        <taxon>Eukaryota</taxon>
        <taxon>Fungi</taxon>
        <taxon>Dikarya</taxon>
        <taxon>Ascomycota</taxon>
        <taxon>Pezizomycotina</taxon>
        <taxon>Dothideomycetes</taxon>
        <taxon>Pleosporomycetidae</taxon>
        <taxon>Pleosporales</taxon>
        <taxon>Pleosporineae</taxon>
        <taxon>Didymellaceae</taxon>
        <taxon>Didymella</taxon>
    </lineage>
</organism>
<comment type="caution">
    <text evidence="2">The sequence shown here is derived from an EMBL/GenBank/DDBJ whole genome shotgun (WGS) entry which is preliminary data.</text>
</comment>
<feature type="chain" id="PRO_5040264971" evidence="1">
    <location>
        <begin position="22"/>
        <end position="95"/>
    </location>
</feature>
<sequence>MKIIIMSLAFALSAAVSVVLAMQAAAELAVRDIPEGTIDCGYCTGMLGFCLQNGHTRGQEGCKQTCREHVCHRTPECKKCHGQFDKCPEKSRYVN</sequence>
<keyword evidence="1" id="KW-0732">Signal</keyword>
<keyword evidence="3" id="KW-1185">Reference proteome</keyword>
<proteinExistence type="predicted"/>
<reference evidence="2" key="1">
    <citation type="submission" date="2019-04" db="EMBL/GenBank/DDBJ databases">
        <title>Sequencing of skin fungus with MAO and IRED activity.</title>
        <authorList>
            <person name="Marsaioli A.J."/>
            <person name="Bonatto J.M.C."/>
            <person name="Reis Junior O."/>
        </authorList>
    </citation>
    <scope>NUCLEOTIDE SEQUENCE</scope>
    <source>
        <strain evidence="2">28M1</strain>
    </source>
</reference>
<name>A0A9P4WU38_9PLEO</name>